<proteinExistence type="predicted"/>
<feature type="transmembrane region" description="Helical" evidence="1">
    <location>
        <begin position="33"/>
        <end position="60"/>
    </location>
</feature>
<gene>
    <name evidence="2" type="ORF">KK083_15685</name>
</gene>
<dbReference type="Proteomes" id="UP001319200">
    <property type="component" value="Unassembled WGS sequence"/>
</dbReference>
<keyword evidence="3" id="KW-1185">Reference proteome</keyword>
<sequence length="181" mass="20310">MPNFKFAAALAISLFIIGTGILIWFYFNPSSFVAFVAYQFTILAIIVNWIYAGVLLFNFLKARISIPVLLKSLGVTVLNIPVGILYAYIMVWLLSYARITFKNSTGTDLGIIRIEGCQEKEITDLKNDDSRTVWIKIPGDCAITIAYDINGEQRRETVIGYLVPEGGIKATFELKKEVRSK</sequence>
<dbReference type="RefSeq" id="WP_254164380.1">
    <property type="nucleotide sequence ID" value="NZ_JAHESF010000014.1"/>
</dbReference>
<reference evidence="2 3" key="1">
    <citation type="submission" date="2021-05" db="EMBL/GenBank/DDBJ databases">
        <title>A Polyphasic approach of four new species of the genus Ohtaekwangia: Ohtaekwangia histidinii sp. nov., Ohtaekwangia cretensis sp. nov., Ohtaekwangia indiensis sp. nov., Ohtaekwangia reichenbachii sp. nov. from diverse environment.</title>
        <authorList>
            <person name="Octaviana S."/>
        </authorList>
    </citation>
    <scope>NUCLEOTIDE SEQUENCE [LARGE SCALE GENOMIC DNA]</scope>
    <source>
        <strain evidence="2 3">PWU4</strain>
    </source>
</reference>
<name>A0AAP2GQB3_9BACT</name>
<dbReference type="AlphaFoldDB" id="A0AAP2GQB3"/>
<feature type="transmembrane region" description="Helical" evidence="1">
    <location>
        <begin position="7"/>
        <end position="27"/>
    </location>
</feature>
<keyword evidence="1" id="KW-1133">Transmembrane helix</keyword>
<comment type="caution">
    <text evidence="2">The sequence shown here is derived from an EMBL/GenBank/DDBJ whole genome shotgun (WGS) entry which is preliminary data.</text>
</comment>
<evidence type="ECO:0000313" key="3">
    <source>
        <dbReference type="Proteomes" id="UP001319200"/>
    </source>
</evidence>
<evidence type="ECO:0000256" key="1">
    <source>
        <dbReference type="SAM" id="Phobius"/>
    </source>
</evidence>
<protein>
    <submittedName>
        <fullName evidence="2">Uncharacterized protein</fullName>
    </submittedName>
</protein>
<evidence type="ECO:0000313" key="2">
    <source>
        <dbReference type="EMBL" id="MBT1698332.1"/>
    </source>
</evidence>
<keyword evidence="1" id="KW-0472">Membrane</keyword>
<dbReference type="EMBL" id="JAHESF010000014">
    <property type="protein sequence ID" value="MBT1698332.1"/>
    <property type="molecule type" value="Genomic_DNA"/>
</dbReference>
<organism evidence="2 3">
    <name type="scientific">Chryseosolibacter histidini</name>
    <dbReference type="NCBI Taxonomy" id="2782349"/>
    <lineage>
        <taxon>Bacteria</taxon>
        <taxon>Pseudomonadati</taxon>
        <taxon>Bacteroidota</taxon>
        <taxon>Cytophagia</taxon>
        <taxon>Cytophagales</taxon>
        <taxon>Chryseotaleaceae</taxon>
        <taxon>Chryseosolibacter</taxon>
    </lineage>
</organism>
<keyword evidence="1" id="KW-0812">Transmembrane</keyword>
<feature type="transmembrane region" description="Helical" evidence="1">
    <location>
        <begin position="72"/>
        <end position="94"/>
    </location>
</feature>
<accession>A0AAP2GQB3</accession>